<feature type="domain" description="HTH psq-type" evidence="5">
    <location>
        <begin position="1"/>
        <end position="48"/>
    </location>
</feature>
<gene>
    <name evidence="7" type="ORF">PR048_029091</name>
</gene>
<dbReference type="PANTHER" id="PTHR19303">
    <property type="entry name" value="TRANSPOSON"/>
    <property type="match status" value="1"/>
</dbReference>
<dbReference type="InterPro" id="IPR009057">
    <property type="entry name" value="Homeodomain-like_sf"/>
</dbReference>
<feature type="domain" description="HTH CENPB-type" evidence="6">
    <location>
        <begin position="58"/>
        <end position="126"/>
    </location>
</feature>
<dbReference type="InterPro" id="IPR007889">
    <property type="entry name" value="HTH_Psq"/>
</dbReference>
<dbReference type="PANTHER" id="PTHR19303:SF73">
    <property type="entry name" value="PROTEIN PDC2"/>
    <property type="match status" value="1"/>
</dbReference>
<feature type="DNA-binding region" description="H-T-H motif" evidence="4">
    <location>
        <begin position="24"/>
        <end position="44"/>
    </location>
</feature>
<evidence type="ECO:0000256" key="2">
    <source>
        <dbReference type="ARBA" id="ARBA00023125"/>
    </source>
</evidence>
<dbReference type="SMART" id="SM00674">
    <property type="entry name" value="CENPB"/>
    <property type="match status" value="1"/>
</dbReference>
<evidence type="ECO:0000259" key="5">
    <source>
        <dbReference type="PROSITE" id="PS50960"/>
    </source>
</evidence>
<keyword evidence="3 4" id="KW-0539">Nucleus</keyword>
<organism evidence="7 8">
    <name type="scientific">Dryococelus australis</name>
    <dbReference type="NCBI Taxonomy" id="614101"/>
    <lineage>
        <taxon>Eukaryota</taxon>
        <taxon>Metazoa</taxon>
        <taxon>Ecdysozoa</taxon>
        <taxon>Arthropoda</taxon>
        <taxon>Hexapoda</taxon>
        <taxon>Insecta</taxon>
        <taxon>Pterygota</taxon>
        <taxon>Neoptera</taxon>
        <taxon>Polyneoptera</taxon>
        <taxon>Phasmatodea</taxon>
        <taxon>Verophasmatodea</taxon>
        <taxon>Anareolatae</taxon>
        <taxon>Phasmatidae</taxon>
        <taxon>Eurycanthinae</taxon>
        <taxon>Dryococelus</taxon>
    </lineage>
</organism>
<reference evidence="7 8" key="1">
    <citation type="submission" date="2023-02" db="EMBL/GenBank/DDBJ databases">
        <title>LHISI_Scaffold_Assembly.</title>
        <authorList>
            <person name="Stuart O.P."/>
            <person name="Cleave R."/>
            <person name="Magrath M.J.L."/>
            <person name="Mikheyev A.S."/>
        </authorList>
    </citation>
    <scope>NUCLEOTIDE SEQUENCE [LARGE SCALE GENOMIC DNA]</scope>
    <source>
        <strain evidence="7">Daus_M_001</strain>
        <tissue evidence="7">Leg muscle</tissue>
    </source>
</reference>
<dbReference type="Proteomes" id="UP001159363">
    <property type="component" value="Chromosome 12"/>
</dbReference>
<evidence type="ECO:0000256" key="4">
    <source>
        <dbReference type="PROSITE-ProRule" id="PRU00320"/>
    </source>
</evidence>
<evidence type="ECO:0000256" key="3">
    <source>
        <dbReference type="ARBA" id="ARBA00023242"/>
    </source>
</evidence>
<name>A0ABQ9GCD8_9NEOP</name>
<accession>A0ABQ9GCD8</accession>
<dbReference type="PROSITE" id="PS50960">
    <property type="entry name" value="HTH_PSQ"/>
    <property type="match status" value="1"/>
</dbReference>
<dbReference type="InterPro" id="IPR050863">
    <property type="entry name" value="CenT-Element_Derived"/>
</dbReference>
<evidence type="ECO:0000313" key="7">
    <source>
        <dbReference type="EMBL" id="KAJ8870080.1"/>
    </source>
</evidence>
<comment type="subcellular location">
    <subcellularLocation>
        <location evidence="1 4">Nucleus</location>
    </subcellularLocation>
</comment>
<comment type="caution">
    <text evidence="7">The sequence shown here is derived from an EMBL/GenBank/DDBJ whole genome shotgun (WGS) entry which is preliminary data.</text>
</comment>
<evidence type="ECO:0000259" key="6">
    <source>
        <dbReference type="PROSITE" id="PS51253"/>
    </source>
</evidence>
<evidence type="ECO:0000256" key="1">
    <source>
        <dbReference type="ARBA" id="ARBA00004123"/>
    </source>
</evidence>
<keyword evidence="2 4" id="KW-0238">DNA-binding</keyword>
<dbReference type="Pfam" id="PF03221">
    <property type="entry name" value="HTH_Tnp_Tc5"/>
    <property type="match status" value="1"/>
</dbReference>
<proteinExistence type="predicted"/>
<dbReference type="Pfam" id="PF04218">
    <property type="entry name" value="CENP-B_N"/>
    <property type="match status" value="1"/>
</dbReference>
<dbReference type="SUPFAM" id="SSF46689">
    <property type="entry name" value="Homeodomain-like"/>
    <property type="match status" value="2"/>
</dbReference>
<dbReference type="EMBL" id="JARBHB010000013">
    <property type="protein sequence ID" value="KAJ8870080.1"/>
    <property type="molecule type" value="Genomic_DNA"/>
</dbReference>
<evidence type="ECO:0008006" key="9">
    <source>
        <dbReference type="Google" id="ProtNLM"/>
    </source>
</evidence>
<dbReference type="PROSITE" id="PS51253">
    <property type="entry name" value="HTH_CENPB"/>
    <property type="match status" value="1"/>
</dbReference>
<protein>
    <recommendedName>
        <fullName evidence="9">Tigger transposable element-derived protein 4</fullName>
    </recommendedName>
</protein>
<keyword evidence="8" id="KW-1185">Reference proteome</keyword>
<sequence length="146" mass="16873">MKRKVLSIEEKVKMICEIENGSRKSDVCREFGLVNSTVRTIWKNKTKNIDAFKQNRSRIKRLCKSERSDVDEALLKWFEQQRSDNIPVSGSPKVEELAKKLEDEEFVCSVGWIDMFTLRHNIMFGKMSGEARGVNIKTTTKLLSTV</sequence>
<dbReference type="InterPro" id="IPR006600">
    <property type="entry name" value="HTH_CenpB_DNA-bd_dom"/>
</dbReference>
<dbReference type="Gene3D" id="1.10.10.60">
    <property type="entry name" value="Homeodomain-like"/>
    <property type="match status" value="2"/>
</dbReference>
<evidence type="ECO:0000313" key="8">
    <source>
        <dbReference type="Proteomes" id="UP001159363"/>
    </source>
</evidence>